<dbReference type="PROSITE" id="PS51068">
    <property type="entry name" value="FPG_CAT"/>
    <property type="match status" value="1"/>
</dbReference>
<dbReference type="InterPro" id="IPR010663">
    <property type="entry name" value="Znf_FPG/IleRS"/>
</dbReference>
<comment type="caution">
    <text evidence="19">The sequence shown here is derived from an EMBL/GenBank/DDBJ whole genome shotgun (WGS) entry which is preliminary data.</text>
</comment>
<dbReference type="AlphaFoldDB" id="A0A1Q5PU45"/>
<dbReference type="GO" id="GO:0008534">
    <property type="term" value="F:oxidized purine nucleobase lesion DNA N-glycosylase activity"/>
    <property type="evidence" value="ECO:0007669"/>
    <property type="project" value="UniProtKB-ARBA"/>
</dbReference>
<evidence type="ECO:0000256" key="3">
    <source>
        <dbReference type="ARBA" id="ARBA00012720"/>
    </source>
</evidence>
<dbReference type="FunFam" id="1.10.8.50:FF:000003">
    <property type="entry name" value="Formamidopyrimidine-DNA glycosylase"/>
    <property type="match status" value="1"/>
</dbReference>
<dbReference type="InterPro" id="IPR035937">
    <property type="entry name" value="FPG_N"/>
</dbReference>
<dbReference type="SUPFAM" id="SSF46946">
    <property type="entry name" value="S13-like H2TH domain"/>
    <property type="match status" value="1"/>
</dbReference>
<dbReference type="Gene3D" id="1.10.8.50">
    <property type="match status" value="1"/>
</dbReference>
<evidence type="ECO:0000259" key="17">
    <source>
        <dbReference type="PROSITE" id="PS51066"/>
    </source>
</evidence>
<evidence type="ECO:0000256" key="8">
    <source>
        <dbReference type="ARBA" id="ARBA00022833"/>
    </source>
</evidence>
<dbReference type="SUPFAM" id="SSF81624">
    <property type="entry name" value="N-terminal domain of MutM-like DNA repair proteins"/>
    <property type="match status" value="1"/>
</dbReference>
<keyword evidence="7" id="KW-0378">Hydrolase</keyword>
<dbReference type="GO" id="GO:0003690">
    <property type="term" value="F:double-stranded DNA binding"/>
    <property type="evidence" value="ECO:0007669"/>
    <property type="project" value="UniProtKB-ARBA"/>
</dbReference>
<dbReference type="EC" id="4.2.99.18" evidence="3"/>
<keyword evidence="5" id="KW-0227">DNA damage</keyword>
<dbReference type="Proteomes" id="UP000185612">
    <property type="component" value="Unassembled WGS sequence"/>
</dbReference>
<comment type="catalytic activity">
    <reaction evidence="14">
        <text>2'-deoxyribonucleotide-(2'-deoxyribose 5'-phosphate)-2'-deoxyribonucleotide-DNA = a 3'-end 2'-deoxyribonucleotide-(2,3-dehydro-2,3-deoxyribose 5'-phosphate)-DNA + a 5'-end 5'-phospho-2'-deoxyribonucleoside-DNA + H(+)</text>
        <dbReference type="Rhea" id="RHEA:66592"/>
        <dbReference type="Rhea" id="RHEA-COMP:13180"/>
        <dbReference type="Rhea" id="RHEA-COMP:16897"/>
        <dbReference type="Rhea" id="RHEA-COMP:17067"/>
        <dbReference type="ChEBI" id="CHEBI:15378"/>
        <dbReference type="ChEBI" id="CHEBI:136412"/>
        <dbReference type="ChEBI" id="CHEBI:157695"/>
        <dbReference type="ChEBI" id="CHEBI:167181"/>
        <dbReference type="EC" id="4.2.99.18"/>
    </reaction>
</comment>
<evidence type="ECO:0000256" key="15">
    <source>
        <dbReference type="PROSITE-ProRule" id="PRU00391"/>
    </source>
</evidence>
<keyword evidence="4" id="KW-0479">Metal-binding</keyword>
<dbReference type="SMART" id="SM00898">
    <property type="entry name" value="Fapy_DNA_glyco"/>
    <property type="match status" value="1"/>
</dbReference>
<keyword evidence="13" id="KW-0326">Glycosidase</keyword>
<evidence type="ECO:0000256" key="12">
    <source>
        <dbReference type="ARBA" id="ARBA00023268"/>
    </source>
</evidence>
<dbReference type="GO" id="GO:0140078">
    <property type="term" value="F:class I DNA-(apurinic or apyrimidinic site) endonuclease activity"/>
    <property type="evidence" value="ECO:0007669"/>
    <property type="project" value="UniProtKB-EC"/>
</dbReference>
<dbReference type="Pfam" id="PF06827">
    <property type="entry name" value="zf-FPG_IleRS"/>
    <property type="match status" value="1"/>
</dbReference>
<evidence type="ECO:0000256" key="7">
    <source>
        <dbReference type="ARBA" id="ARBA00022801"/>
    </source>
</evidence>
<evidence type="ECO:0000256" key="14">
    <source>
        <dbReference type="ARBA" id="ARBA00044632"/>
    </source>
</evidence>
<keyword evidence="20" id="KW-1185">Reference proteome</keyword>
<dbReference type="InParanoid" id="A0A1Q5PU45"/>
<keyword evidence="12" id="KW-0511">Multifunctional enzyme</keyword>
<protein>
    <recommendedName>
        <fullName evidence="3">DNA-(apurinic or apyrimidinic site) lyase</fullName>
        <ecNumber evidence="3">4.2.99.18</ecNumber>
    </recommendedName>
</protein>
<keyword evidence="8" id="KW-0862">Zinc</keyword>
<dbReference type="InterPro" id="IPR000214">
    <property type="entry name" value="Znf_DNA_glyclase/AP_lyase"/>
</dbReference>
<dbReference type="SMART" id="SM01232">
    <property type="entry name" value="H2TH"/>
    <property type="match status" value="1"/>
</dbReference>
<dbReference type="GO" id="GO:0006284">
    <property type="term" value="P:base-excision repair"/>
    <property type="evidence" value="ECO:0007669"/>
    <property type="project" value="InterPro"/>
</dbReference>
<comment type="similarity">
    <text evidence="2">Belongs to the FPG family.</text>
</comment>
<evidence type="ECO:0000256" key="2">
    <source>
        <dbReference type="ARBA" id="ARBA00009409"/>
    </source>
</evidence>
<dbReference type="RefSeq" id="WP_073825602.1">
    <property type="nucleotide sequence ID" value="NZ_JAUNKL010000046.1"/>
</dbReference>
<evidence type="ECO:0000313" key="19">
    <source>
        <dbReference type="EMBL" id="OKL51084.1"/>
    </source>
</evidence>
<dbReference type="CDD" id="cd08970">
    <property type="entry name" value="AcNei1_N"/>
    <property type="match status" value="1"/>
</dbReference>
<keyword evidence="6 15" id="KW-0863">Zinc-finger</keyword>
<keyword evidence="9" id="KW-0238">DNA-binding</keyword>
<dbReference type="InterPro" id="IPR012319">
    <property type="entry name" value="FPG_cat"/>
</dbReference>
<dbReference type="GO" id="GO:0000703">
    <property type="term" value="F:oxidized pyrimidine nucleobase lesion DNA N-glycosylase activity"/>
    <property type="evidence" value="ECO:0007669"/>
    <property type="project" value="TreeGrafter"/>
</dbReference>
<dbReference type="Pfam" id="PF06831">
    <property type="entry name" value="H2TH"/>
    <property type="match status" value="1"/>
</dbReference>
<feature type="compositionally biased region" description="Low complexity" evidence="16">
    <location>
        <begin position="124"/>
        <end position="135"/>
    </location>
</feature>
<dbReference type="PANTHER" id="PTHR42697">
    <property type="entry name" value="ENDONUCLEASE 8"/>
    <property type="match status" value="1"/>
</dbReference>
<evidence type="ECO:0000259" key="18">
    <source>
        <dbReference type="PROSITE" id="PS51068"/>
    </source>
</evidence>
<gene>
    <name evidence="19" type="ORF">BSZ40_09260</name>
</gene>
<reference evidence="20" key="1">
    <citation type="submission" date="2016-12" db="EMBL/GenBank/DDBJ databases">
        <authorList>
            <person name="Meng X."/>
        </authorList>
    </citation>
    <scope>NUCLEOTIDE SEQUENCE [LARGE SCALE GENOMIC DNA]</scope>
    <source>
        <strain evidence="20">DSM 20732</strain>
    </source>
</reference>
<dbReference type="EMBL" id="MQVS01000010">
    <property type="protein sequence ID" value="OKL51084.1"/>
    <property type="molecule type" value="Genomic_DNA"/>
</dbReference>
<dbReference type="InterPro" id="IPR015887">
    <property type="entry name" value="DNA_glyclase_Znf_dom_DNA_BS"/>
</dbReference>
<evidence type="ECO:0000256" key="4">
    <source>
        <dbReference type="ARBA" id="ARBA00022723"/>
    </source>
</evidence>
<evidence type="ECO:0000256" key="5">
    <source>
        <dbReference type="ARBA" id="ARBA00022763"/>
    </source>
</evidence>
<dbReference type="GO" id="GO:0006979">
    <property type="term" value="P:response to oxidative stress"/>
    <property type="evidence" value="ECO:0007669"/>
    <property type="project" value="UniProtKB-ARBA"/>
</dbReference>
<feature type="domain" description="Formamidopyrimidine-DNA glycosylase catalytic" evidence="18">
    <location>
        <begin position="1"/>
        <end position="99"/>
    </location>
</feature>
<dbReference type="Pfam" id="PF01149">
    <property type="entry name" value="Fapy_DNA_glyco"/>
    <property type="match status" value="1"/>
</dbReference>
<feature type="domain" description="FPG-type" evidence="17">
    <location>
        <begin position="234"/>
        <end position="268"/>
    </location>
</feature>
<dbReference type="PROSITE" id="PS01242">
    <property type="entry name" value="ZF_FPG_1"/>
    <property type="match status" value="1"/>
</dbReference>
<dbReference type="STRING" id="52770.BSZ40_09260"/>
<evidence type="ECO:0000313" key="20">
    <source>
        <dbReference type="Proteomes" id="UP000185612"/>
    </source>
</evidence>
<name>A0A1Q5PU45_9ACTO</name>
<accession>A0A1Q5PU45</accession>
<dbReference type="PANTHER" id="PTHR42697:SF3">
    <property type="entry name" value="ENDONUCLEASE 8 1"/>
    <property type="match status" value="1"/>
</dbReference>
<proteinExistence type="inferred from homology"/>
<dbReference type="PROSITE" id="PS51066">
    <property type="entry name" value="ZF_FPG_2"/>
    <property type="match status" value="1"/>
</dbReference>
<evidence type="ECO:0000256" key="6">
    <source>
        <dbReference type="ARBA" id="ARBA00022771"/>
    </source>
</evidence>
<evidence type="ECO:0000256" key="9">
    <source>
        <dbReference type="ARBA" id="ARBA00023125"/>
    </source>
</evidence>
<keyword evidence="10" id="KW-0234">DNA repair</keyword>
<dbReference type="InterPro" id="IPR010979">
    <property type="entry name" value="Ribosomal_uS13-like_H2TH"/>
</dbReference>
<dbReference type="OrthoDB" id="9800855at2"/>
<evidence type="ECO:0000256" key="1">
    <source>
        <dbReference type="ARBA" id="ARBA00001947"/>
    </source>
</evidence>
<comment type="cofactor">
    <cofactor evidence="1">
        <name>Zn(2+)</name>
        <dbReference type="ChEBI" id="CHEBI:29105"/>
    </cofactor>
</comment>
<dbReference type="SUPFAM" id="SSF57716">
    <property type="entry name" value="Glucocorticoid receptor-like (DNA-binding domain)"/>
    <property type="match status" value="1"/>
</dbReference>
<feature type="region of interest" description="Disordered" evidence="16">
    <location>
        <begin position="118"/>
        <end position="139"/>
    </location>
</feature>
<sequence>MPEGHVIHRLAAAFTRTFAGQAVAVTSPQGRFAAAAALLDGSVLTGAEALGKHLLLDFAGQRTVWIHLGLIGKLRLGPLQPPASPETLRLRVANTTHAADLRGPQWCRLLTPAERADVVRSSGPDPLRPAADPAPTWQRLQRSSQPLAQLLLDQKLFAGVGNIFRIEVLFRHAIDPHLPGKHLPAAVFASVWADLVELMTHAVRTGSIDTVAPAHLPAAMGRPQRDDAHGGEVYAYRRAGQACYVCGNPIARETLAGRNLFWCPTCQPAGSRGTPSPATWPTA</sequence>
<dbReference type="GO" id="GO:0003684">
    <property type="term" value="F:damaged DNA binding"/>
    <property type="evidence" value="ECO:0007669"/>
    <property type="project" value="InterPro"/>
</dbReference>
<evidence type="ECO:0000256" key="11">
    <source>
        <dbReference type="ARBA" id="ARBA00023239"/>
    </source>
</evidence>
<evidence type="ECO:0000256" key="10">
    <source>
        <dbReference type="ARBA" id="ARBA00023204"/>
    </source>
</evidence>
<organism evidence="19 20">
    <name type="scientific">Buchananella hordeovulneris</name>
    <dbReference type="NCBI Taxonomy" id="52770"/>
    <lineage>
        <taxon>Bacteria</taxon>
        <taxon>Bacillati</taxon>
        <taxon>Actinomycetota</taxon>
        <taxon>Actinomycetes</taxon>
        <taxon>Actinomycetales</taxon>
        <taxon>Actinomycetaceae</taxon>
        <taxon>Buchananella</taxon>
    </lineage>
</organism>
<dbReference type="GO" id="GO:0008270">
    <property type="term" value="F:zinc ion binding"/>
    <property type="evidence" value="ECO:0007669"/>
    <property type="project" value="UniProtKB-KW"/>
</dbReference>
<keyword evidence="11" id="KW-0456">Lyase</keyword>
<evidence type="ECO:0000256" key="13">
    <source>
        <dbReference type="ARBA" id="ARBA00023295"/>
    </source>
</evidence>
<dbReference type="InterPro" id="IPR015886">
    <property type="entry name" value="H2TH_FPG"/>
</dbReference>
<dbReference type="Gene3D" id="3.20.190.10">
    <property type="entry name" value="MutM-like, N-terminal"/>
    <property type="match status" value="1"/>
</dbReference>
<evidence type="ECO:0000256" key="16">
    <source>
        <dbReference type="SAM" id="MobiDB-lite"/>
    </source>
</evidence>